<gene>
    <name evidence="1" type="ORF">HPB47_015738</name>
</gene>
<dbReference type="Proteomes" id="UP000805193">
    <property type="component" value="Unassembled WGS sequence"/>
</dbReference>
<proteinExistence type="predicted"/>
<reference evidence="1 2" key="1">
    <citation type="journal article" date="2020" name="Cell">
        <title>Large-Scale Comparative Analyses of Tick Genomes Elucidate Their Genetic Diversity and Vector Capacities.</title>
        <authorList>
            <consortium name="Tick Genome and Microbiome Consortium (TIGMIC)"/>
            <person name="Jia N."/>
            <person name="Wang J."/>
            <person name="Shi W."/>
            <person name="Du L."/>
            <person name="Sun Y."/>
            <person name="Zhan W."/>
            <person name="Jiang J.F."/>
            <person name="Wang Q."/>
            <person name="Zhang B."/>
            <person name="Ji P."/>
            <person name="Bell-Sakyi L."/>
            <person name="Cui X.M."/>
            <person name="Yuan T.T."/>
            <person name="Jiang B.G."/>
            <person name="Yang W.F."/>
            <person name="Lam T.T."/>
            <person name="Chang Q.C."/>
            <person name="Ding S.J."/>
            <person name="Wang X.J."/>
            <person name="Zhu J.G."/>
            <person name="Ruan X.D."/>
            <person name="Zhao L."/>
            <person name="Wei J.T."/>
            <person name="Ye R.Z."/>
            <person name="Que T.C."/>
            <person name="Du C.H."/>
            <person name="Zhou Y.H."/>
            <person name="Cheng J.X."/>
            <person name="Dai P.F."/>
            <person name="Guo W.B."/>
            <person name="Han X.H."/>
            <person name="Huang E.J."/>
            <person name="Li L.F."/>
            <person name="Wei W."/>
            <person name="Gao Y.C."/>
            <person name="Liu J.Z."/>
            <person name="Shao H.Z."/>
            <person name="Wang X."/>
            <person name="Wang C.C."/>
            <person name="Yang T.C."/>
            <person name="Huo Q.B."/>
            <person name="Li W."/>
            <person name="Chen H.Y."/>
            <person name="Chen S.E."/>
            <person name="Zhou L.G."/>
            <person name="Ni X.B."/>
            <person name="Tian J.H."/>
            <person name="Sheng Y."/>
            <person name="Liu T."/>
            <person name="Pan Y.S."/>
            <person name="Xia L.Y."/>
            <person name="Li J."/>
            <person name="Zhao F."/>
            <person name="Cao W.C."/>
        </authorList>
    </citation>
    <scope>NUCLEOTIDE SEQUENCE [LARGE SCALE GENOMIC DNA]</scope>
    <source>
        <strain evidence="1">Iper-2018</strain>
    </source>
</reference>
<comment type="caution">
    <text evidence="1">The sequence shown here is derived from an EMBL/GenBank/DDBJ whole genome shotgun (WGS) entry which is preliminary data.</text>
</comment>
<evidence type="ECO:0000313" key="2">
    <source>
        <dbReference type="Proteomes" id="UP000805193"/>
    </source>
</evidence>
<dbReference type="EMBL" id="JABSTQ010004400">
    <property type="protein sequence ID" value="KAG0442307.1"/>
    <property type="molecule type" value="Genomic_DNA"/>
</dbReference>
<evidence type="ECO:0000313" key="1">
    <source>
        <dbReference type="EMBL" id="KAG0442307.1"/>
    </source>
</evidence>
<name>A0AC60QW98_IXOPE</name>
<keyword evidence="2" id="KW-1185">Reference proteome</keyword>
<organism evidence="1 2">
    <name type="scientific">Ixodes persulcatus</name>
    <name type="common">Taiga tick</name>
    <dbReference type="NCBI Taxonomy" id="34615"/>
    <lineage>
        <taxon>Eukaryota</taxon>
        <taxon>Metazoa</taxon>
        <taxon>Ecdysozoa</taxon>
        <taxon>Arthropoda</taxon>
        <taxon>Chelicerata</taxon>
        <taxon>Arachnida</taxon>
        <taxon>Acari</taxon>
        <taxon>Parasitiformes</taxon>
        <taxon>Ixodida</taxon>
        <taxon>Ixodoidea</taxon>
        <taxon>Ixodidae</taxon>
        <taxon>Ixodinae</taxon>
        <taxon>Ixodes</taxon>
    </lineage>
</organism>
<accession>A0AC60QW98</accession>
<protein>
    <submittedName>
        <fullName evidence="1">Uncharacterized protein</fullName>
    </submittedName>
</protein>
<sequence>MEHEETDCHGAHAINGAESDDDEQFWNESESDIFFEELLDAGSGIATTGVALRGVRCAAHTLQLAVEDALKNADVKGLLDKCRAICKKLRVPTAMMLVKKLNLKKPILDCPTRWNSTCDMLERLIELKPFCIDMGKSSTDFVVSDETWTAIEGIIASLRPAKVATKALQKEQLSLGDFFGIWLQCSLETAKIDTVLAQRLTSSLKQRQKSLLQNDVFQACLFLDPRFNVLLLEDEKNSARDHLIEDVGGSEKGAEAFFCCPSVCLGWRRIDSRASRNKDKKTPKKLKGKQQSSKRKGGNNKARGKGRAGGKQKGVNKRNRK</sequence>